<dbReference type="RefSeq" id="WP_164656514.1">
    <property type="nucleotide sequence ID" value="NZ_JAAIJR010000163.1"/>
</dbReference>
<evidence type="ECO:0000313" key="1">
    <source>
        <dbReference type="EMBL" id="NEX23159.1"/>
    </source>
</evidence>
<dbReference type="AlphaFoldDB" id="A0A6P1DZP3"/>
<reference evidence="2" key="1">
    <citation type="journal article" date="2020" name="Microbiol. Resour. Announc.">
        <title>Draft Genome Sequences of Thiorhodococcus mannitoliphagus and Thiorhodococcus minor, Purple Sulfur Photosynthetic Bacteria in the Gammaproteobacterial Family Chromatiaceae.</title>
        <authorList>
            <person name="Aviles F.A."/>
            <person name="Meyer T.E."/>
            <person name="Kyndt J.A."/>
        </authorList>
    </citation>
    <scope>NUCLEOTIDE SEQUENCE [LARGE SCALE GENOMIC DNA]</scope>
    <source>
        <strain evidence="2">DSM 18266</strain>
    </source>
</reference>
<dbReference type="EMBL" id="JAAIJR010000163">
    <property type="protein sequence ID" value="NEX23159.1"/>
    <property type="molecule type" value="Genomic_DNA"/>
</dbReference>
<proteinExistence type="predicted"/>
<dbReference type="Gene3D" id="3.20.20.410">
    <property type="entry name" value="Protein of unknown function UPF0759"/>
    <property type="match status" value="1"/>
</dbReference>
<dbReference type="InterPro" id="IPR002763">
    <property type="entry name" value="DUF72"/>
</dbReference>
<dbReference type="Proteomes" id="UP000471640">
    <property type="component" value="Unassembled WGS sequence"/>
</dbReference>
<dbReference type="SUPFAM" id="SSF117396">
    <property type="entry name" value="TM1631-like"/>
    <property type="match status" value="1"/>
</dbReference>
<keyword evidence="2" id="KW-1185">Reference proteome</keyword>
<dbReference type="Pfam" id="PF01904">
    <property type="entry name" value="DUF72"/>
    <property type="match status" value="1"/>
</dbReference>
<evidence type="ECO:0000313" key="2">
    <source>
        <dbReference type="Proteomes" id="UP000471640"/>
    </source>
</evidence>
<dbReference type="InterPro" id="IPR036520">
    <property type="entry name" value="UPF0759_sf"/>
</dbReference>
<dbReference type="PANTHER" id="PTHR30348">
    <property type="entry name" value="UNCHARACTERIZED PROTEIN YECE"/>
    <property type="match status" value="1"/>
</dbReference>
<dbReference type="PANTHER" id="PTHR30348:SF4">
    <property type="entry name" value="DUF72 DOMAIN-CONTAINING PROTEIN"/>
    <property type="match status" value="1"/>
</dbReference>
<sequence>MTPKQLDLFGEAPDDASPLVRPARSDWAKAAERAGALPSRLRFGTSSWAFPGWIGLVYDQASDKRALSRHGLDAYARHPLLRTVGVDSAYHAPVPTDRLRAYATQVPNDFRFLVKTPALVTDPFVRAAGGRPTAPNARFLEPTVATEFAVRPFIDGLGDHGGVLLLQFPPLGKQITANPRRFAEDLYRFLRRLPSGPIYAVELRDRELLTRDFAEALRHGGAHAARSLHPRLPALHHQNQLYAELPRGPLIVRWMLRSNRGYQEARMQYRPFDRLCEPDPAARAEIADLVSDGLEAGREVYVIANNKAEGCAPLSLMALADALRGNHRRGIDGRGATSVDYPRRGFEGG</sequence>
<reference evidence="1 2" key="2">
    <citation type="submission" date="2020-02" db="EMBL/GenBank/DDBJ databases">
        <title>Genome sequences of Thiorhodococcus mannitoliphagus and Thiorhodococcus minor, purple sulfur photosynthetic bacteria in the gammaproteobacterial family, Chromatiaceae.</title>
        <authorList>
            <person name="Aviles F.A."/>
            <person name="Meyer T.E."/>
            <person name="Kyndt J.A."/>
        </authorList>
    </citation>
    <scope>NUCLEOTIDE SEQUENCE [LARGE SCALE GENOMIC DNA]</scope>
    <source>
        <strain evidence="1 2">DSM 18266</strain>
    </source>
</reference>
<comment type="caution">
    <text evidence="1">The sequence shown here is derived from an EMBL/GenBank/DDBJ whole genome shotgun (WGS) entry which is preliminary data.</text>
</comment>
<name>A0A6P1DZP3_9GAMM</name>
<gene>
    <name evidence="1" type="ORF">G3480_23155</name>
</gene>
<protein>
    <submittedName>
        <fullName evidence="1">DUF72 domain-containing protein</fullName>
    </submittedName>
</protein>
<accession>A0A6P1DZP3</accession>
<organism evidence="1 2">
    <name type="scientific">Thiorhodococcus mannitoliphagus</name>
    <dbReference type="NCBI Taxonomy" id="329406"/>
    <lineage>
        <taxon>Bacteria</taxon>
        <taxon>Pseudomonadati</taxon>
        <taxon>Pseudomonadota</taxon>
        <taxon>Gammaproteobacteria</taxon>
        <taxon>Chromatiales</taxon>
        <taxon>Chromatiaceae</taxon>
        <taxon>Thiorhodococcus</taxon>
    </lineage>
</organism>